<organism evidence="1 2">
    <name type="scientific">Punica granatum</name>
    <name type="common">Pomegranate</name>
    <dbReference type="NCBI Taxonomy" id="22663"/>
    <lineage>
        <taxon>Eukaryota</taxon>
        <taxon>Viridiplantae</taxon>
        <taxon>Streptophyta</taxon>
        <taxon>Embryophyta</taxon>
        <taxon>Tracheophyta</taxon>
        <taxon>Spermatophyta</taxon>
        <taxon>Magnoliopsida</taxon>
        <taxon>eudicotyledons</taxon>
        <taxon>Gunneridae</taxon>
        <taxon>Pentapetalae</taxon>
        <taxon>rosids</taxon>
        <taxon>malvids</taxon>
        <taxon>Myrtales</taxon>
        <taxon>Lythraceae</taxon>
        <taxon>Punica</taxon>
    </lineage>
</organism>
<reference evidence="1 2" key="1">
    <citation type="submission" date="2017-11" db="EMBL/GenBank/DDBJ databases">
        <title>De-novo sequencing of pomegranate (Punica granatum L.) genome.</title>
        <authorList>
            <person name="Akparov Z."/>
            <person name="Amiraslanov A."/>
            <person name="Hajiyeva S."/>
            <person name="Abbasov M."/>
            <person name="Kaur K."/>
            <person name="Hamwieh A."/>
            <person name="Solovyev V."/>
            <person name="Salamov A."/>
            <person name="Braich B."/>
            <person name="Kosarev P."/>
            <person name="Mahmoud A."/>
            <person name="Hajiyev E."/>
            <person name="Babayeva S."/>
            <person name="Izzatullayeva V."/>
            <person name="Mammadov A."/>
            <person name="Mammadov A."/>
            <person name="Sharifova S."/>
            <person name="Ojaghi J."/>
            <person name="Eynullazada K."/>
            <person name="Bayramov B."/>
            <person name="Abdulazimova A."/>
            <person name="Shahmuradov I."/>
        </authorList>
    </citation>
    <scope>NUCLEOTIDE SEQUENCE [LARGE SCALE GENOMIC DNA]</scope>
    <source>
        <strain evidence="2">cv. AG2017</strain>
        <tissue evidence="1">Leaf</tissue>
    </source>
</reference>
<keyword evidence="2" id="KW-1185">Reference proteome</keyword>
<dbReference type="EMBL" id="PGOL01031272">
    <property type="protein sequence ID" value="PKI26354.1"/>
    <property type="molecule type" value="Genomic_DNA"/>
</dbReference>
<proteinExistence type="predicted"/>
<name>A0A2I0HG47_PUNGR</name>
<evidence type="ECO:0000313" key="1">
    <source>
        <dbReference type="EMBL" id="PKI26354.1"/>
    </source>
</evidence>
<dbReference type="AlphaFoldDB" id="A0A2I0HG47"/>
<evidence type="ECO:0000313" key="2">
    <source>
        <dbReference type="Proteomes" id="UP000233551"/>
    </source>
</evidence>
<protein>
    <submittedName>
        <fullName evidence="1">Uncharacterized protein</fullName>
    </submittedName>
</protein>
<feature type="non-terminal residue" evidence="1">
    <location>
        <position position="37"/>
    </location>
</feature>
<sequence length="37" mass="4041">MAKRSDFAQKLLGDLRLRKERLAGAQNSGGAPKAKTR</sequence>
<gene>
    <name evidence="1" type="ORF">CRG98_048957</name>
</gene>
<comment type="caution">
    <text evidence="1">The sequence shown here is derived from an EMBL/GenBank/DDBJ whole genome shotgun (WGS) entry which is preliminary data.</text>
</comment>
<dbReference type="Proteomes" id="UP000233551">
    <property type="component" value="Unassembled WGS sequence"/>
</dbReference>
<accession>A0A2I0HG47</accession>